<sequence>MAPNRFEVFGLAIVMLCGVVMAQSGCTTALVSLSPCLRYVSGNSSTPSTSCCSQLANVVQSQPQCLCVFTGDGSGAPPGLNINQTLALALPGACNIQTPPVSRCTDGANGPASSTPSDSPSGNGSKTTPGTSEGTFNANMKNLPFYETSILLFIATIYAYYHPPFPRRLLYTVVIMVLIEGLPDAVAIICLARVPFTLFPKLETVCRSWREAVHSTELYKAREEVKSRENLLCVCAFDPENVWQIYDPTRDLWITLPILPSKVRNLAHFGVVSTAGKLFVLGGGSDAVDPLTGDQDGSFATNEVWAYDPLIRRWSQRAAMIVPRTMFACCVLNGKILVAGGFTMCRKSISKAEIYDPEKDVWVSIPDLHHTHNSGCTGLVIGGEVHVVHKGLTTVQVLTKDGWRVHEHSWAQGPMTVVKGSLYVMSHGLIYKQDHESRKVVISASEFKRRIGFAMMGFRDDIYVIGGVIGPEGWNWDIKKMSDVDVLTLGNERPVWQKAASMTQCQGTILGCAELRI</sequence>
<keyword evidence="2" id="KW-1185">Reference proteome</keyword>
<comment type="caution">
    <text evidence="1">The sequence shown here is derived from an EMBL/GenBank/DDBJ whole genome shotgun (WGS) entry which is preliminary data.</text>
</comment>
<gene>
    <name evidence="1" type="ORF">L1987_50503</name>
</gene>
<dbReference type="EMBL" id="CM042034">
    <property type="protein sequence ID" value="KAI3760113.1"/>
    <property type="molecule type" value="Genomic_DNA"/>
</dbReference>
<reference evidence="2" key="1">
    <citation type="journal article" date="2022" name="Mol. Ecol. Resour.">
        <title>The genomes of chicory, endive, great burdock and yacon provide insights into Asteraceae palaeo-polyploidization history and plant inulin production.</title>
        <authorList>
            <person name="Fan W."/>
            <person name="Wang S."/>
            <person name="Wang H."/>
            <person name="Wang A."/>
            <person name="Jiang F."/>
            <person name="Liu H."/>
            <person name="Zhao H."/>
            <person name="Xu D."/>
            <person name="Zhang Y."/>
        </authorList>
    </citation>
    <scope>NUCLEOTIDE SEQUENCE [LARGE SCALE GENOMIC DNA]</scope>
    <source>
        <strain evidence="2">cv. Yunnan</strain>
    </source>
</reference>
<evidence type="ECO:0000313" key="2">
    <source>
        <dbReference type="Proteomes" id="UP001056120"/>
    </source>
</evidence>
<dbReference type="Proteomes" id="UP001056120">
    <property type="component" value="Linkage Group LG17"/>
</dbReference>
<evidence type="ECO:0000313" key="1">
    <source>
        <dbReference type="EMBL" id="KAI3760113.1"/>
    </source>
</evidence>
<organism evidence="1 2">
    <name type="scientific">Smallanthus sonchifolius</name>
    <dbReference type="NCBI Taxonomy" id="185202"/>
    <lineage>
        <taxon>Eukaryota</taxon>
        <taxon>Viridiplantae</taxon>
        <taxon>Streptophyta</taxon>
        <taxon>Embryophyta</taxon>
        <taxon>Tracheophyta</taxon>
        <taxon>Spermatophyta</taxon>
        <taxon>Magnoliopsida</taxon>
        <taxon>eudicotyledons</taxon>
        <taxon>Gunneridae</taxon>
        <taxon>Pentapetalae</taxon>
        <taxon>asterids</taxon>
        <taxon>campanulids</taxon>
        <taxon>Asterales</taxon>
        <taxon>Asteraceae</taxon>
        <taxon>Asteroideae</taxon>
        <taxon>Heliantheae alliance</taxon>
        <taxon>Millerieae</taxon>
        <taxon>Smallanthus</taxon>
    </lineage>
</organism>
<proteinExistence type="predicted"/>
<accession>A0ACB9ENH4</accession>
<protein>
    <submittedName>
        <fullName evidence="1">Uncharacterized protein</fullName>
    </submittedName>
</protein>
<reference evidence="1 2" key="2">
    <citation type="journal article" date="2022" name="Mol. Ecol. Resour.">
        <title>The genomes of chicory, endive, great burdock and yacon provide insights into Asteraceae paleo-polyploidization history and plant inulin production.</title>
        <authorList>
            <person name="Fan W."/>
            <person name="Wang S."/>
            <person name="Wang H."/>
            <person name="Wang A."/>
            <person name="Jiang F."/>
            <person name="Liu H."/>
            <person name="Zhao H."/>
            <person name="Xu D."/>
            <person name="Zhang Y."/>
        </authorList>
    </citation>
    <scope>NUCLEOTIDE SEQUENCE [LARGE SCALE GENOMIC DNA]</scope>
    <source>
        <strain evidence="2">cv. Yunnan</strain>
        <tissue evidence="1">Leaves</tissue>
    </source>
</reference>
<name>A0ACB9ENH4_9ASTR</name>